<reference evidence="1 2" key="1">
    <citation type="submission" date="2018-06" db="EMBL/GenBank/DDBJ databases">
        <title>Extensive metabolic versatility and redundancy in microbially diverse, dynamic hydrothermal sediments.</title>
        <authorList>
            <person name="Dombrowski N."/>
            <person name="Teske A."/>
            <person name="Baker B.J."/>
        </authorList>
    </citation>
    <scope>NUCLEOTIDE SEQUENCE [LARGE SCALE GENOMIC DNA]</scope>
    <source>
        <strain evidence="1">B34_G17</strain>
    </source>
</reference>
<dbReference type="Proteomes" id="UP000272051">
    <property type="component" value="Unassembled WGS sequence"/>
</dbReference>
<protein>
    <submittedName>
        <fullName evidence="1">Uncharacterized protein</fullName>
    </submittedName>
</protein>
<gene>
    <name evidence="1" type="ORF">DRJ33_04625</name>
</gene>
<proteinExistence type="predicted"/>
<evidence type="ECO:0000313" key="2">
    <source>
        <dbReference type="Proteomes" id="UP000272051"/>
    </source>
</evidence>
<comment type="caution">
    <text evidence="1">The sequence shown here is derived from an EMBL/GenBank/DDBJ whole genome shotgun (WGS) entry which is preliminary data.</text>
</comment>
<name>A0A497EZ87_9CREN</name>
<evidence type="ECO:0000313" key="1">
    <source>
        <dbReference type="EMBL" id="RLE52040.1"/>
    </source>
</evidence>
<accession>A0A497EZ87</accession>
<organism evidence="1 2">
    <name type="scientific">Thermoproteota archaeon</name>
    <dbReference type="NCBI Taxonomy" id="2056631"/>
    <lineage>
        <taxon>Archaea</taxon>
        <taxon>Thermoproteota</taxon>
    </lineage>
</organism>
<dbReference type="AlphaFoldDB" id="A0A497EZ87"/>
<sequence>MDISLRELFDSAAKVFEPTYLHSSALSAVREYNAKSVEDREAWALICALYDFQKDVVKILLPMLRGFIAEVERRKLSIVDLAENLGEASTIAKEFTWAIGEKRPKIQRGWKHIGKHQALTCILDSVAQIMKEHGSINKLVKKL</sequence>
<dbReference type="EMBL" id="QMQX01000071">
    <property type="protein sequence ID" value="RLE52040.1"/>
    <property type="molecule type" value="Genomic_DNA"/>
</dbReference>
<feature type="non-terminal residue" evidence="1">
    <location>
        <position position="143"/>
    </location>
</feature>